<proteinExistence type="predicted"/>
<evidence type="ECO:0000256" key="2">
    <source>
        <dbReference type="ARBA" id="ARBA00023002"/>
    </source>
</evidence>
<dbReference type="EMBL" id="NBSH01000012">
    <property type="protein sequence ID" value="ORX35178.1"/>
    <property type="molecule type" value="Genomic_DNA"/>
</dbReference>
<dbReference type="Pfam" id="PF01070">
    <property type="entry name" value="FMN_dh"/>
    <property type="match status" value="1"/>
</dbReference>
<dbReference type="PROSITE" id="PS00557">
    <property type="entry name" value="FMN_HYDROXY_ACID_DH_1"/>
    <property type="match status" value="1"/>
</dbReference>
<dbReference type="InterPro" id="IPR000262">
    <property type="entry name" value="FMN-dep_DH"/>
</dbReference>
<dbReference type="GeneID" id="33559339"/>
<comment type="cofactor">
    <cofactor evidence="1">
        <name>FMN</name>
        <dbReference type="ChEBI" id="CHEBI:58210"/>
    </cofactor>
</comment>
<dbReference type="PROSITE" id="PS51349">
    <property type="entry name" value="FMN_HYDROXY_ACID_DH_2"/>
    <property type="match status" value="1"/>
</dbReference>
<dbReference type="SMART" id="SM01117">
    <property type="entry name" value="Cyt-b5"/>
    <property type="match status" value="1"/>
</dbReference>
<dbReference type="InterPro" id="IPR013785">
    <property type="entry name" value="Aldolase_TIM"/>
</dbReference>
<dbReference type="InterPro" id="IPR037396">
    <property type="entry name" value="FMN_HAD"/>
</dbReference>
<dbReference type="STRING" id="4999.A0A1Y1UAV8"/>
<protein>
    <submittedName>
        <fullName evidence="5">L-mandelate dehydrogenase</fullName>
    </submittedName>
</protein>
<dbReference type="Pfam" id="PF00173">
    <property type="entry name" value="Cyt-b5"/>
    <property type="match status" value="1"/>
</dbReference>
<sequence length="463" mass="51206">MEEVSRHNLAHDCWIVVDGKVYDVTHFHKNHPGGSAIIVANAGKDVSELFRPIHPPKTLETNLVEDQFMGFIDPKEAAKSRENLAKEVDRIQTARDALMPVERVLSLDEMQAAAESILSDRSRDYYAAGALDSYTREANRTAFHKCRLLPRVMRDVSSVSPQTTIFGQPSALPIYISPASNALLGHPEGELNLTRGAARTGLVQGISAASSFSLTDILDERDRLKEDESPYDLALAYQVYVQTERSRTEVLVKEAVERGVQALLLTADTNVLGCRETTDRIKGVTGNVSPGARMGPFTEYPAYHDAKQCWADLPWLKRLAGDIPIYLKGVCTIEDVRLARDHGLAGCILSNHGGRQLDQARTAFDSLRAIHDEDPELLKQIDIYIDGGIRRGTDVLLALAYGAKGVGLGRPFLWAQTAYGEQGVIRAVRIMESEIVMAMRLLGITRIDQINASMAECIQEVWR</sequence>
<feature type="domain" description="Cytochrome b5 heme-binding" evidence="3">
    <location>
        <begin position="1"/>
        <end position="73"/>
    </location>
</feature>
<name>A0A1Y1UAV8_9TREE</name>
<accession>A0A1Y1UAV8</accession>
<dbReference type="InterPro" id="IPR036400">
    <property type="entry name" value="Cyt_B5-like_heme/steroid_sf"/>
</dbReference>
<comment type="caution">
    <text evidence="5">The sequence shown here is derived from an EMBL/GenBank/DDBJ whole genome shotgun (WGS) entry which is preliminary data.</text>
</comment>
<dbReference type="GO" id="GO:0006089">
    <property type="term" value="P:lactate metabolic process"/>
    <property type="evidence" value="ECO:0007669"/>
    <property type="project" value="TreeGrafter"/>
</dbReference>
<gene>
    <name evidence="5" type="ORF">BD324DRAFT_643218</name>
</gene>
<dbReference type="PROSITE" id="PS50255">
    <property type="entry name" value="CYTOCHROME_B5_2"/>
    <property type="match status" value="1"/>
</dbReference>
<keyword evidence="6" id="KW-1185">Reference proteome</keyword>
<dbReference type="AlphaFoldDB" id="A0A1Y1UAV8"/>
<feature type="domain" description="FMN hydroxy acid dehydrogenase" evidence="4">
    <location>
        <begin position="99"/>
        <end position="460"/>
    </location>
</feature>
<dbReference type="OrthoDB" id="1925334at2759"/>
<dbReference type="InterPro" id="IPR001199">
    <property type="entry name" value="Cyt_B5-like_heme/steroid-bd"/>
</dbReference>
<dbReference type="Gene3D" id="3.10.120.10">
    <property type="entry name" value="Cytochrome b5-like heme/steroid binding domain"/>
    <property type="match status" value="1"/>
</dbReference>
<dbReference type="SUPFAM" id="SSF55856">
    <property type="entry name" value="Cytochrome b5-like heme/steroid binding domain"/>
    <property type="match status" value="1"/>
</dbReference>
<dbReference type="PANTHER" id="PTHR10578:SF101">
    <property type="entry name" value="L-LACTATE DEHYDROGENASE (CYTOCHROME B2)"/>
    <property type="match status" value="1"/>
</dbReference>
<dbReference type="PANTHER" id="PTHR10578">
    <property type="entry name" value="S -2-HYDROXY-ACID OXIDASE-RELATED"/>
    <property type="match status" value="1"/>
</dbReference>
<evidence type="ECO:0000313" key="5">
    <source>
        <dbReference type="EMBL" id="ORX35178.1"/>
    </source>
</evidence>
<dbReference type="RefSeq" id="XP_021869394.1">
    <property type="nucleotide sequence ID" value="XM_022017530.1"/>
</dbReference>
<keyword evidence="2" id="KW-0560">Oxidoreductase</keyword>
<evidence type="ECO:0000259" key="3">
    <source>
        <dbReference type="PROSITE" id="PS50255"/>
    </source>
</evidence>
<organism evidence="5 6">
    <name type="scientific">Kockovaella imperatae</name>
    <dbReference type="NCBI Taxonomy" id="4999"/>
    <lineage>
        <taxon>Eukaryota</taxon>
        <taxon>Fungi</taxon>
        <taxon>Dikarya</taxon>
        <taxon>Basidiomycota</taxon>
        <taxon>Agaricomycotina</taxon>
        <taxon>Tremellomycetes</taxon>
        <taxon>Tremellales</taxon>
        <taxon>Cuniculitremaceae</taxon>
        <taxon>Kockovaella</taxon>
    </lineage>
</organism>
<dbReference type="Gene3D" id="3.20.20.70">
    <property type="entry name" value="Aldolase class I"/>
    <property type="match status" value="1"/>
</dbReference>
<dbReference type="GO" id="GO:0004460">
    <property type="term" value="F:L-lactate dehydrogenase (cytochrome) activity"/>
    <property type="evidence" value="ECO:0007669"/>
    <property type="project" value="TreeGrafter"/>
</dbReference>
<dbReference type="FunCoup" id="A0A1Y1UAV8">
    <property type="interactions" value="85"/>
</dbReference>
<evidence type="ECO:0000313" key="6">
    <source>
        <dbReference type="Proteomes" id="UP000193218"/>
    </source>
</evidence>
<reference evidence="5 6" key="1">
    <citation type="submission" date="2017-03" db="EMBL/GenBank/DDBJ databases">
        <title>Widespread Adenine N6-methylation of Active Genes in Fungi.</title>
        <authorList>
            <consortium name="DOE Joint Genome Institute"/>
            <person name="Mondo S.J."/>
            <person name="Dannebaum R.O."/>
            <person name="Kuo R.C."/>
            <person name="Louie K.B."/>
            <person name="Bewick A.J."/>
            <person name="Labutti K."/>
            <person name="Haridas S."/>
            <person name="Kuo A."/>
            <person name="Salamov A."/>
            <person name="Ahrendt S.R."/>
            <person name="Lau R."/>
            <person name="Bowen B.P."/>
            <person name="Lipzen A."/>
            <person name="Sullivan W."/>
            <person name="Andreopoulos W.B."/>
            <person name="Clum A."/>
            <person name="Lindquist E."/>
            <person name="Daum C."/>
            <person name="Northen T.R."/>
            <person name="Ramamoorthy G."/>
            <person name="Schmitz R.J."/>
            <person name="Gryganskyi A."/>
            <person name="Culley D."/>
            <person name="Magnuson J."/>
            <person name="James T.Y."/>
            <person name="O'Malley M.A."/>
            <person name="Stajich J.E."/>
            <person name="Spatafora J.W."/>
            <person name="Visel A."/>
            <person name="Grigoriev I.V."/>
        </authorList>
    </citation>
    <scope>NUCLEOTIDE SEQUENCE [LARGE SCALE GENOMIC DNA]</scope>
    <source>
        <strain evidence="5 6">NRRL Y-17943</strain>
    </source>
</reference>
<evidence type="ECO:0000256" key="1">
    <source>
        <dbReference type="ARBA" id="ARBA00001917"/>
    </source>
</evidence>
<dbReference type="SUPFAM" id="SSF51395">
    <property type="entry name" value="FMN-linked oxidoreductases"/>
    <property type="match status" value="1"/>
</dbReference>
<dbReference type="Proteomes" id="UP000193218">
    <property type="component" value="Unassembled WGS sequence"/>
</dbReference>
<evidence type="ECO:0000259" key="4">
    <source>
        <dbReference type="PROSITE" id="PS51349"/>
    </source>
</evidence>
<dbReference type="InParanoid" id="A0A1Y1UAV8"/>
<dbReference type="InterPro" id="IPR008259">
    <property type="entry name" value="FMN_hydac_DH_AS"/>
</dbReference>